<name>A0A9P5Q9C3_9AGAR</name>
<comment type="caution">
    <text evidence="1">The sequence shown here is derived from an EMBL/GenBank/DDBJ whole genome shotgun (WGS) entry which is preliminary data.</text>
</comment>
<protein>
    <submittedName>
        <fullName evidence="1">Uncharacterized protein</fullName>
    </submittedName>
</protein>
<gene>
    <name evidence="1" type="ORF">BDP27DRAFT_1357374</name>
</gene>
<sequence>MASAQVAFSTYSVTSRARSHKGNAPTLPKVRKARKPFLNLILATFKDTNDRCHQCHLCKAEFTRSDLLARHRKTCREAQVFQILFVAETELLVLEEDRASRVSDPRSNAISSGLVQDVVHKEKNAYTSILRHFTLHSDNATNIYNHDSLYPFPKANQHSMYAQHSTEPTTASSSSLDDCNLPPYVDFYRGFVDAEVGLKLPISDYYEPAGFLHNRMTPERWWSQFHSQLGLQFRWSELPSLSSADTFDICNLDSFWNLHSSPAVDLFRNDPQTLDRSSPREKALMYDRPMFRSIDDSQSPASYEQIQMGSSVSSELADQPFPLETRNLSLTDENKFIASVLPFVNIKPYPIWTLGAHFAFSRQGAPSSRYCLNTELNVASQWIKKLFTCLGRIRSIILAYDSIKPNKNSLRSPHSQCLSCHCSGVAVKGRVLHYLKRDHIWSGGPAGL</sequence>
<accession>A0A9P5Q9C3</accession>
<organism evidence="1 2">
    <name type="scientific">Rhodocollybia butyracea</name>
    <dbReference type="NCBI Taxonomy" id="206335"/>
    <lineage>
        <taxon>Eukaryota</taxon>
        <taxon>Fungi</taxon>
        <taxon>Dikarya</taxon>
        <taxon>Basidiomycota</taxon>
        <taxon>Agaricomycotina</taxon>
        <taxon>Agaricomycetes</taxon>
        <taxon>Agaricomycetidae</taxon>
        <taxon>Agaricales</taxon>
        <taxon>Marasmiineae</taxon>
        <taxon>Omphalotaceae</taxon>
        <taxon>Rhodocollybia</taxon>
    </lineage>
</organism>
<dbReference type="EMBL" id="JADNRY010000004">
    <property type="protein sequence ID" value="KAF9077255.1"/>
    <property type="molecule type" value="Genomic_DNA"/>
</dbReference>
<keyword evidence="2" id="KW-1185">Reference proteome</keyword>
<evidence type="ECO:0000313" key="1">
    <source>
        <dbReference type="EMBL" id="KAF9077255.1"/>
    </source>
</evidence>
<proteinExistence type="predicted"/>
<dbReference type="Proteomes" id="UP000772434">
    <property type="component" value="Unassembled WGS sequence"/>
</dbReference>
<dbReference type="AlphaFoldDB" id="A0A9P5Q9C3"/>
<dbReference type="OrthoDB" id="1405595at2759"/>
<reference evidence="1" key="1">
    <citation type="submission" date="2020-11" db="EMBL/GenBank/DDBJ databases">
        <authorList>
            <consortium name="DOE Joint Genome Institute"/>
            <person name="Ahrendt S."/>
            <person name="Riley R."/>
            <person name="Andreopoulos W."/>
            <person name="Labutti K."/>
            <person name="Pangilinan J."/>
            <person name="Ruiz-Duenas F.J."/>
            <person name="Barrasa J.M."/>
            <person name="Sanchez-Garcia M."/>
            <person name="Camarero S."/>
            <person name="Miyauchi S."/>
            <person name="Serrano A."/>
            <person name="Linde D."/>
            <person name="Babiker R."/>
            <person name="Drula E."/>
            <person name="Ayuso-Fernandez I."/>
            <person name="Pacheco R."/>
            <person name="Padilla G."/>
            <person name="Ferreira P."/>
            <person name="Barriuso J."/>
            <person name="Kellner H."/>
            <person name="Castanera R."/>
            <person name="Alfaro M."/>
            <person name="Ramirez L."/>
            <person name="Pisabarro A.G."/>
            <person name="Kuo A."/>
            <person name="Tritt A."/>
            <person name="Lipzen A."/>
            <person name="He G."/>
            <person name="Yan M."/>
            <person name="Ng V."/>
            <person name="Cullen D."/>
            <person name="Martin F."/>
            <person name="Rosso M.-N."/>
            <person name="Henrissat B."/>
            <person name="Hibbett D."/>
            <person name="Martinez A.T."/>
            <person name="Grigoriev I.V."/>
        </authorList>
    </citation>
    <scope>NUCLEOTIDE SEQUENCE</scope>
    <source>
        <strain evidence="1">AH 40177</strain>
    </source>
</reference>
<evidence type="ECO:0000313" key="2">
    <source>
        <dbReference type="Proteomes" id="UP000772434"/>
    </source>
</evidence>